<dbReference type="EMBL" id="JBHUME010000002">
    <property type="protein sequence ID" value="MFD2610842.1"/>
    <property type="molecule type" value="Genomic_DNA"/>
</dbReference>
<accession>A0ABW5P9Q0</accession>
<dbReference type="InterPro" id="IPR036259">
    <property type="entry name" value="MFS_trans_sf"/>
</dbReference>
<keyword evidence="2 5" id="KW-0812">Transmembrane</keyword>
<reference evidence="7" key="1">
    <citation type="journal article" date="2019" name="Int. J. Syst. Evol. Microbiol.">
        <title>The Global Catalogue of Microorganisms (GCM) 10K type strain sequencing project: providing services to taxonomists for standard genome sequencing and annotation.</title>
        <authorList>
            <consortium name="The Broad Institute Genomics Platform"/>
            <consortium name="The Broad Institute Genome Sequencing Center for Infectious Disease"/>
            <person name="Wu L."/>
            <person name="Ma J."/>
        </authorList>
    </citation>
    <scope>NUCLEOTIDE SEQUENCE [LARGE SCALE GENOMIC DNA]</scope>
    <source>
        <strain evidence="7">KCTC 3950</strain>
    </source>
</reference>
<evidence type="ECO:0000313" key="7">
    <source>
        <dbReference type="Proteomes" id="UP001597541"/>
    </source>
</evidence>
<dbReference type="PANTHER" id="PTHR23501">
    <property type="entry name" value="MAJOR FACILITATOR SUPERFAMILY"/>
    <property type="match status" value="1"/>
</dbReference>
<comment type="subcellular location">
    <subcellularLocation>
        <location evidence="1">Membrane</location>
        <topology evidence="1">Multi-pass membrane protein</topology>
    </subcellularLocation>
</comment>
<evidence type="ECO:0000256" key="5">
    <source>
        <dbReference type="SAM" id="Phobius"/>
    </source>
</evidence>
<evidence type="ECO:0000256" key="2">
    <source>
        <dbReference type="ARBA" id="ARBA00022692"/>
    </source>
</evidence>
<keyword evidence="4 5" id="KW-0472">Membrane</keyword>
<keyword evidence="7" id="KW-1185">Reference proteome</keyword>
<dbReference type="Gene3D" id="1.20.1250.20">
    <property type="entry name" value="MFS general substrate transporter like domains"/>
    <property type="match status" value="1"/>
</dbReference>
<evidence type="ECO:0000313" key="6">
    <source>
        <dbReference type="EMBL" id="MFD2610842.1"/>
    </source>
</evidence>
<gene>
    <name evidence="6" type="ORF">ACFSUF_00230</name>
</gene>
<organism evidence="6 7">
    <name type="scientific">Paenibacillus gansuensis</name>
    <dbReference type="NCBI Taxonomy" id="306542"/>
    <lineage>
        <taxon>Bacteria</taxon>
        <taxon>Bacillati</taxon>
        <taxon>Bacillota</taxon>
        <taxon>Bacilli</taxon>
        <taxon>Bacillales</taxon>
        <taxon>Paenibacillaceae</taxon>
        <taxon>Paenibacillus</taxon>
    </lineage>
</organism>
<dbReference type="SUPFAM" id="SSF46785">
    <property type="entry name" value="Winged helix' DNA-binding domain"/>
    <property type="match status" value="1"/>
</dbReference>
<dbReference type="SUPFAM" id="SSF103473">
    <property type="entry name" value="MFS general substrate transporter"/>
    <property type="match status" value="1"/>
</dbReference>
<dbReference type="Proteomes" id="UP001597541">
    <property type="component" value="Unassembled WGS sequence"/>
</dbReference>
<sequence length="217" mass="24524">MFALELGGKDYAWNWYPIISLFAGFALLLIGFIYRESKAADPIVPLVLFRKRLFTASQLISFFYGAVMISAATYIPIYVQGVYQGTASQSGTVLTPMMLGVVARTEAGKALFHGLLSEQLLERMPKCNPIYAALPFVHHGNQEEIAGILRERIEQQEQFILHMKSVYEEHIATVPRGVLHLMMGAYEHAKIELSWLERLHKDAEHGRLLERGTSLEE</sequence>
<evidence type="ECO:0000256" key="4">
    <source>
        <dbReference type="ARBA" id="ARBA00023136"/>
    </source>
</evidence>
<feature type="transmembrane region" description="Helical" evidence="5">
    <location>
        <begin position="15"/>
        <end position="34"/>
    </location>
</feature>
<evidence type="ECO:0000256" key="1">
    <source>
        <dbReference type="ARBA" id="ARBA00004141"/>
    </source>
</evidence>
<dbReference type="InterPro" id="IPR036390">
    <property type="entry name" value="WH_DNA-bd_sf"/>
</dbReference>
<feature type="transmembrane region" description="Helical" evidence="5">
    <location>
        <begin position="55"/>
        <end position="79"/>
    </location>
</feature>
<name>A0ABW5P9Q0_9BACL</name>
<dbReference type="RefSeq" id="WP_377598956.1">
    <property type="nucleotide sequence ID" value="NZ_JBHUME010000002.1"/>
</dbReference>
<evidence type="ECO:0000256" key="3">
    <source>
        <dbReference type="ARBA" id="ARBA00022989"/>
    </source>
</evidence>
<proteinExistence type="predicted"/>
<dbReference type="PANTHER" id="PTHR23501:SF170">
    <property type="entry name" value="MULTIDRUG RESISTANCE PROTEIN 3"/>
    <property type="match status" value="1"/>
</dbReference>
<protein>
    <submittedName>
        <fullName evidence="6">Uncharacterized protein</fullName>
    </submittedName>
</protein>
<comment type="caution">
    <text evidence="6">The sequence shown here is derived from an EMBL/GenBank/DDBJ whole genome shotgun (WGS) entry which is preliminary data.</text>
</comment>
<keyword evidence="3 5" id="KW-1133">Transmembrane helix</keyword>